<name>A0A096B6N2_FLAPL</name>
<dbReference type="Pfam" id="PF02779">
    <property type="entry name" value="Transket_pyr"/>
    <property type="match status" value="1"/>
</dbReference>
<dbReference type="InterPro" id="IPR009014">
    <property type="entry name" value="Transketo_C/PFOR_II"/>
</dbReference>
<keyword evidence="6" id="KW-1185">Reference proteome</keyword>
<dbReference type="eggNOG" id="COG0022">
    <property type="taxonomic scope" value="Bacteria"/>
</dbReference>
<evidence type="ECO:0000256" key="1">
    <source>
        <dbReference type="ARBA" id="ARBA00001964"/>
    </source>
</evidence>
<evidence type="ECO:0000313" key="6">
    <source>
        <dbReference type="Proteomes" id="UP000029585"/>
    </source>
</evidence>
<dbReference type="PATRIC" id="fig|742738.3.peg.2655"/>
<dbReference type="EMBL" id="ADLO01000081">
    <property type="protein sequence ID" value="KGF54705.1"/>
    <property type="molecule type" value="Genomic_DNA"/>
</dbReference>
<dbReference type="InterPro" id="IPR005475">
    <property type="entry name" value="Transketolase-like_Pyr-bd"/>
</dbReference>
<dbReference type="GO" id="GO:0016491">
    <property type="term" value="F:oxidoreductase activity"/>
    <property type="evidence" value="ECO:0007669"/>
    <property type="project" value="UniProtKB-KW"/>
</dbReference>
<dbReference type="Proteomes" id="UP000029585">
    <property type="component" value="Unassembled WGS sequence"/>
</dbReference>
<comment type="cofactor">
    <cofactor evidence="1">
        <name>thiamine diphosphate</name>
        <dbReference type="ChEBI" id="CHEBI:58937"/>
    </cofactor>
</comment>
<sequence>MRKIYYRDAVREALDEEMARDPMVMMIGEDIGVGDGTWRCSKGLYEKYGDLRMKDSPISESGIVGMGIGMALTGMRPIVEIMFSDFMLVAMDQIVNQMAKVCYMSGGQKNVPMVIRTTIGAGRAAAAQHSQNLNAVIAHFPGSKIVIPSDAYTAKGLLKSAIRDNNPVIVVEHRKHYSVEFDMPDDGDENLLLPIGKSVVVHEGSDVTVVANSFQVGQCVKVAKHLEKKKGVSVEVVDLRTLVPLDKETIIKSVKKTGRLLIVDEGYTSFGVAAEICAAIQDEVFYDLDAPIQRLCAPDVSIPFSPALEKLVVPNENTILAAVEKLL</sequence>
<feature type="domain" description="Transketolase-like pyrimidine-binding" evidence="4">
    <location>
        <begin position="4"/>
        <end position="179"/>
    </location>
</feature>
<dbReference type="CDD" id="cd07036">
    <property type="entry name" value="TPP_PYR_E1-PDHc-beta_like"/>
    <property type="match status" value="1"/>
</dbReference>
<accession>A0A096B6N2</accession>
<evidence type="ECO:0000256" key="2">
    <source>
        <dbReference type="ARBA" id="ARBA00023002"/>
    </source>
</evidence>
<gene>
    <name evidence="5" type="ORF">HMPREF9460_02589</name>
</gene>
<evidence type="ECO:0000256" key="3">
    <source>
        <dbReference type="ARBA" id="ARBA00023052"/>
    </source>
</evidence>
<dbReference type="FunFam" id="3.40.50.920:FF:000001">
    <property type="entry name" value="Pyruvate dehydrogenase E1 beta subunit"/>
    <property type="match status" value="1"/>
</dbReference>
<dbReference type="Pfam" id="PF02780">
    <property type="entry name" value="Transketolase_C"/>
    <property type="match status" value="1"/>
</dbReference>
<comment type="caution">
    <text evidence="5">The sequence shown here is derived from an EMBL/GenBank/DDBJ whole genome shotgun (WGS) entry which is preliminary data.</text>
</comment>
<dbReference type="PANTHER" id="PTHR43257">
    <property type="entry name" value="PYRUVATE DEHYDROGENASE E1 COMPONENT BETA SUBUNIT"/>
    <property type="match status" value="1"/>
</dbReference>
<organism evidence="5 6">
    <name type="scientific">Flavonifractor plautii 1_3_50AFAA</name>
    <dbReference type="NCBI Taxonomy" id="742738"/>
    <lineage>
        <taxon>Bacteria</taxon>
        <taxon>Bacillati</taxon>
        <taxon>Bacillota</taxon>
        <taxon>Clostridia</taxon>
        <taxon>Eubacteriales</taxon>
        <taxon>Oscillospiraceae</taxon>
        <taxon>Flavonifractor</taxon>
    </lineage>
</organism>
<evidence type="ECO:0000259" key="4">
    <source>
        <dbReference type="SMART" id="SM00861"/>
    </source>
</evidence>
<dbReference type="AlphaFoldDB" id="A0A096B6N2"/>
<dbReference type="InterPro" id="IPR029061">
    <property type="entry name" value="THDP-binding"/>
</dbReference>
<dbReference type="SUPFAM" id="SSF52518">
    <property type="entry name" value="Thiamin diphosphate-binding fold (THDP-binding)"/>
    <property type="match status" value="1"/>
</dbReference>
<dbReference type="Gene3D" id="3.40.50.920">
    <property type="match status" value="1"/>
</dbReference>
<dbReference type="PANTHER" id="PTHR43257:SF2">
    <property type="entry name" value="PYRUVATE DEHYDROGENASE E1 COMPONENT SUBUNIT BETA"/>
    <property type="match status" value="1"/>
</dbReference>
<reference evidence="5 6" key="1">
    <citation type="submission" date="2011-08" db="EMBL/GenBank/DDBJ databases">
        <title>The Genome Sequence of Clostridium orbiscindens 1_3_50AFAA.</title>
        <authorList>
            <consortium name="The Broad Institute Genome Sequencing Platform"/>
            <person name="Earl A."/>
            <person name="Ward D."/>
            <person name="Feldgarden M."/>
            <person name="Gevers D."/>
            <person name="Daigneault M."/>
            <person name="Strauss J."/>
            <person name="Allen-Vercoe E."/>
            <person name="Young S.K."/>
            <person name="Zeng Q."/>
            <person name="Gargeya S."/>
            <person name="Fitzgerald M."/>
            <person name="Haas B."/>
            <person name="Abouelleil A."/>
            <person name="Alvarado L."/>
            <person name="Arachchi H.M."/>
            <person name="Berlin A."/>
            <person name="Brown A."/>
            <person name="Chapman S.B."/>
            <person name="Chen Z."/>
            <person name="Dunbar C."/>
            <person name="Freedman E."/>
            <person name="Gearin G."/>
            <person name="Gellesch M."/>
            <person name="Goldberg J."/>
            <person name="Griggs A."/>
            <person name="Gujja S."/>
            <person name="Heiman D."/>
            <person name="Howarth C."/>
            <person name="Larson L."/>
            <person name="Lui A."/>
            <person name="MacDonald P.J.P."/>
            <person name="Montmayeur A."/>
            <person name="Murphy C."/>
            <person name="Neiman D."/>
            <person name="Pearson M."/>
            <person name="Priest M."/>
            <person name="Roberts A."/>
            <person name="Saif S."/>
            <person name="Shea T."/>
            <person name="Shenoy N."/>
            <person name="Sisk P."/>
            <person name="Stolte C."/>
            <person name="Sykes S."/>
            <person name="Wortman J."/>
            <person name="Nusbaum C."/>
            <person name="Birren B."/>
        </authorList>
    </citation>
    <scope>NUCLEOTIDE SEQUENCE [LARGE SCALE GENOMIC DNA]</scope>
    <source>
        <strain evidence="5 6">1_3_50AFAA</strain>
    </source>
</reference>
<evidence type="ECO:0000313" key="5">
    <source>
        <dbReference type="EMBL" id="KGF54705.1"/>
    </source>
</evidence>
<keyword evidence="2" id="KW-0560">Oxidoreductase</keyword>
<keyword evidence="3" id="KW-0786">Thiamine pyrophosphate</keyword>
<dbReference type="SUPFAM" id="SSF52922">
    <property type="entry name" value="TK C-terminal domain-like"/>
    <property type="match status" value="1"/>
</dbReference>
<protein>
    <recommendedName>
        <fullName evidence="4">Transketolase-like pyrimidine-binding domain-containing protein</fullName>
    </recommendedName>
</protein>
<dbReference type="InterPro" id="IPR033248">
    <property type="entry name" value="Transketolase_C"/>
</dbReference>
<proteinExistence type="predicted"/>
<dbReference type="HOGENOM" id="CLU_012907_1_1_9"/>
<dbReference type="NCBIfam" id="NF006667">
    <property type="entry name" value="PRK09212.1"/>
    <property type="match status" value="1"/>
</dbReference>
<dbReference type="Gene3D" id="3.40.50.970">
    <property type="match status" value="1"/>
</dbReference>
<dbReference type="FunFam" id="3.40.50.970:FF:000001">
    <property type="entry name" value="Pyruvate dehydrogenase E1 beta subunit"/>
    <property type="match status" value="1"/>
</dbReference>
<dbReference type="SMART" id="SM00861">
    <property type="entry name" value="Transket_pyr"/>
    <property type="match status" value="1"/>
</dbReference>
<dbReference type="RefSeq" id="WP_024723427.1">
    <property type="nucleotide sequence ID" value="NZ_KN174164.1"/>
</dbReference>